<evidence type="ECO:0000256" key="2">
    <source>
        <dbReference type="ARBA" id="ARBA00022737"/>
    </source>
</evidence>
<evidence type="ECO:0000313" key="8">
    <source>
        <dbReference type="WBParaSite" id="OFLC_0001207801-mRNA-1"/>
    </source>
</evidence>
<keyword evidence="5" id="KW-1133">Transmembrane helix</keyword>
<evidence type="ECO:0000313" key="7">
    <source>
        <dbReference type="Proteomes" id="UP000267606"/>
    </source>
</evidence>
<dbReference type="STRING" id="387005.A0A183HX66"/>
<sequence>MGRRAAQQLAQEWPTLFMYDTDLPRIQAYRPQKPADPSELAPTVENLQKLIAMKEIVGANQLYDKLVSENIIIPREVLVSYLLIIRNFHIILFISIDLKKKKTGYLIS</sequence>
<proteinExistence type="predicted"/>
<dbReference type="Pfam" id="PF22330">
    <property type="entry name" value="Rib_mS39_PPR"/>
    <property type="match status" value="1"/>
</dbReference>
<reference evidence="8" key="1">
    <citation type="submission" date="2016-06" db="UniProtKB">
        <authorList>
            <consortium name="WormBaseParasite"/>
        </authorList>
    </citation>
    <scope>IDENTIFICATION</scope>
</reference>
<dbReference type="GO" id="GO:0019843">
    <property type="term" value="F:rRNA binding"/>
    <property type="evidence" value="ECO:0007669"/>
    <property type="project" value="InterPro"/>
</dbReference>
<keyword evidence="4" id="KW-0496">Mitochondrion</keyword>
<comment type="subcellular location">
    <subcellularLocation>
        <location evidence="1">Mitochondrion</location>
    </subcellularLocation>
</comment>
<keyword evidence="7" id="KW-1185">Reference proteome</keyword>
<dbReference type="AlphaFoldDB" id="A0A183HX66"/>
<evidence type="ECO:0000256" key="3">
    <source>
        <dbReference type="ARBA" id="ARBA00022946"/>
    </source>
</evidence>
<keyword evidence="5" id="KW-0472">Membrane</keyword>
<dbReference type="GO" id="GO:0043024">
    <property type="term" value="F:ribosomal small subunit binding"/>
    <property type="evidence" value="ECO:0007669"/>
    <property type="project" value="InterPro"/>
</dbReference>
<dbReference type="PANTHER" id="PTHR16276">
    <property type="entry name" value="PENTATRICOPEPTIDE REPEAT DOMAIN-CONTAINING PROTEIN 3"/>
    <property type="match status" value="1"/>
</dbReference>
<protein>
    <submittedName>
        <fullName evidence="8">Ras-GEF domain-containing protein</fullName>
    </submittedName>
</protein>
<dbReference type="GO" id="GO:0032543">
    <property type="term" value="P:mitochondrial translation"/>
    <property type="evidence" value="ECO:0007669"/>
    <property type="project" value="InterPro"/>
</dbReference>
<keyword evidence="5" id="KW-0812">Transmembrane</keyword>
<dbReference type="WBParaSite" id="OFLC_0001207801-mRNA-1">
    <property type="protein sequence ID" value="OFLC_0001207801-mRNA-1"/>
    <property type="gene ID" value="OFLC_0001207801"/>
</dbReference>
<accession>A0A183HX66</accession>
<evidence type="ECO:0000256" key="1">
    <source>
        <dbReference type="ARBA" id="ARBA00004173"/>
    </source>
</evidence>
<evidence type="ECO:0000256" key="5">
    <source>
        <dbReference type="SAM" id="Phobius"/>
    </source>
</evidence>
<dbReference type="PANTHER" id="PTHR16276:SF1">
    <property type="entry name" value="SMALL RIBOSOMAL SUBUNIT PROTEIN MS39"/>
    <property type="match status" value="1"/>
</dbReference>
<feature type="transmembrane region" description="Helical" evidence="5">
    <location>
        <begin position="78"/>
        <end position="98"/>
    </location>
</feature>
<dbReference type="GO" id="GO:0005739">
    <property type="term" value="C:mitochondrion"/>
    <property type="evidence" value="ECO:0007669"/>
    <property type="project" value="UniProtKB-SubCell"/>
</dbReference>
<dbReference type="Proteomes" id="UP000267606">
    <property type="component" value="Unassembled WGS sequence"/>
</dbReference>
<gene>
    <name evidence="6" type="ORF">OFLC_LOCUS12081</name>
</gene>
<reference evidence="6 7" key="2">
    <citation type="submission" date="2018-11" db="EMBL/GenBank/DDBJ databases">
        <authorList>
            <consortium name="Pathogen Informatics"/>
        </authorList>
    </citation>
    <scope>NUCLEOTIDE SEQUENCE [LARGE SCALE GENOMIC DNA]</scope>
</reference>
<keyword evidence="3" id="KW-0809">Transit peptide</keyword>
<dbReference type="InterPro" id="IPR037387">
    <property type="entry name" value="PTCD3"/>
</dbReference>
<organism evidence="8">
    <name type="scientific">Onchocerca flexuosa</name>
    <dbReference type="NCBI Taxonomy" id="387005"/>
    <lineage>
        <taxon>Eukaryota</taxon>
        <taxon>Metazoa</taxon>
        <taxon>Ecdysozoa</taxon>
        <taxon>Nematoda</taxon>
        <taxon>Chromadorea</taxon>
        <taxon>Rhabditida</taxon>
        <taxon>Spirurina</taxon>
        <taxon>Spiruromorpha</taxon>
        <taxon>Filarioidea</taxon>
        <taxon>Onchocercidae</taxon>
        <taxon>Onchocerca</taxon>
    </lineage>
</organism>
<dbReference type="InterPro" id="IPR055063">
    <property type="entry name" value="Rib_mS39_PPR"/>
</dbReference>
<dbReference type="EMBL" id="UZAJ01018282">
    <property type="protein sequence ID" value="VDO81732.1"/>
    <property type="molecule type" value="Genomic_DNA"/>
</dbReference>
<name>A0A183HX66_9BILA</name>
<evidence type="ECO:0000313" key="6">
    <source>
        <dbReference type="EMBL" id="VDO81732.1"/>
    </source>
</evidence>
<keyword evidence="2" id="KW-0677">Repeat</keyword>
<evidence type="ECO:0000256" key="4">
    <source>
        <dbReference type="ARBA" id="ARBA00023128"/>
    </source>
</evidence>